<proteinExistence type="predicted"/>
<dbReference type="GO" id="GO:0000155">
    <property type="term" value="F:phosphorelay sensor kinase activity"/>
    <property type="evidence" value="ECO:0007669"/>
    <property type="project" value="InterPro"/>
</dbReference>
<dbReference type="AlphaFoldDB" id="A0A2N8ZFV9"/>
<dbReference type="OrthoDB" id="1931120at2"/>
<dbReference type="EMBL" id="LT960611">
    <property type="protein sequence ID" value="SON50801.1"/>
    <property type="molecule type" value="Genomic_DNA"/>
</dbReference>
<dbReference type="Gene3D" id="3.30.450.20">
    <property type="entry name" value="PAS domain"/>
    <property type="match status" value="1"/>
</dbReference>
<dbReference type="PROSITE" id="PS50113">
    <property type="entry name" value="PAC"/>
    <property type="match status" value="1"/>
</dbReference>
<dbReference type="Gene3D" id="3.30.565.10">
    <property type="entry name" value="Histidine kinase-like ATPase, C-terminal domain"/>
    <property type="match status" value="1"/>
</dbReference>
<name>A0A2N8ZFV9_9VIBR</name>
<keyword evidence="6" id="KW-0808">Transferase</keyword>
<evidence type="ECO:0000256" key="1">
    <source>
        <dbReference type="ARBA" id="ARBA00000085"/>
    </source>
</evidence>
<dbReference type="SUPFAM" id="SSF55874">
    <property type="entry name" value="ATPase domain of HSP90 chaperone/DNA topoisomerase II/histidine kinase"/>
    <property type="match status" value="1"/>
</dbReference>
<feature type="domain" description="Histidine kinase" evidence="4">
    <location>
        <begin position="184"/>
        <end position="416"/>
    </location>
</feature>
<dbReference type="InterPro" id="IPR000700">
    <property type="entry name" value="PAS-assoc_C"/>
</dbReference>
<evidence type="ECO:0000313" key="7">
    <source>
        <dbReference type="Proteomes" id="UP000235828"/>
    </source>
</evidence>
<dbReference type="KEGG" id="vta:A2835"/>
<dbReference type="PANTHER" id="PTHR43065">
    <property type="entry name" value="SENSOR HISTIDINE KINASE"/>
    <property type="match status" value="1"/>
</dbReference>
<dbReference type="CDD" id="cd00130">
    <property type="entry name" value="PAS"/>
    <property type="match status" value="1"/>
</dbReference>
<dbReference type="InterPro" id="IPR000014">
    <property type="entry name" value="PAS"/>
</dbReference>
<organism evidence="6 7">
    <name type="scientific">Vibrio tapetis subsp. tapetis</name>
    <dbReference type="NCBI Taxonomy" id="1671868"/>
    <lineage>
        <taxon>Bacteria</taxon>
        <taxon>Pseudomonadati</taxon>
        <taxon>Pseudomonadota</taxon>
        <taxon>Gammaproteobacteria</taxon>
        <taxon>Vibrionales</taxon>
        <taxon>Vibrionaceae</taxon>
        <taxon>Vibrio</taxon>
    </lineage>
</organism>
<dbReference type="PROSITE" id="PS50109">
    <property type="entry name" value="HIS_KIN"/>
    <property type="match status" value="1"/>
</dbReference>
<evidence type="ECO:0000256" key="3">
    <source>
        <dbReference type="ARBA" id="ARBA00022553"/>
    </source>
</evidence>
<reference evidence="6 7" key="1">
    <citation type="submission" date="2017-10" db="EMBL/GenBank/DDBJ databases">
        <authorList>
            <person name="Banno H."/>
            <person name="Chua N.-H."/>
        </authorList>
    </citation>
    <scope>NUCLEOTIDE SEQUENCE [LARGE SCALE GENOMIC DNA]</scope>
    <source>
        <strain evidence="6">Vibrio tapetis CECT4600</strain>
    </source>
</reference>
<keyword evidence="7" id="KW-1185">Reference proteome</keyword>
<dbReference type="InterPro" id="IPR003594">
    <property type="entry name" value="HATPase_dom"/>
</dbReference>
<dbReference type="InterPro" id="IPR003661">
    <property type="entry name" value="HisK_dim/P_dom"/>
</dbReference>
<dbReference type="PANTHER" id="PTHR43065:SF42">
    <property type="entry name" value="TWO-COMPONENT SENSOR PPRA"/>
    <property type="match status" value="1"/>
</dbReference>
<dbReference type="Gene3D" id="1.10.287.130">
    <property type="match status" value="1"/>
</dbReference>
<accession>A0A2N8ZFV9</accession>
<feature type="domain" description="PAC" evidence="5">
    <location>
        <begin position="80"/>
        <end position="132"/>
    </location>
</feature>
<dbReference type="RefSeq" id="WP_102523226.1">
    <property type="nucleotide sequence ID" value="NZ_LT960611.1"/>
</dbReference>
<dbReference type="SMART" id="SM00387">
    <property type="entry name" value="HATPase_c"/>
    <property type="match status" value="1"/>
</dbReference>
<comment type="catalytic activity">
    <reaction evidence="1">
        <text>ATP + protein L-histidine = ADP + protein N-phospho-L-histidine.</text>
        <dbReference type="EC" id="2.7.13.3"/>
    </reaction>
</comment>
<dbReference type="InterPro" id="IPR035965">
    <property type="entry name" value="PAS-like_dom_sf"/>
</dbReference>
<protein>
    <recommendedName>
        <fullName evidence="2">histidine kinase</fullName>
        <ecNumber evidence="2">2.7.13.3</ecNumber>
    </recommendedName>
</protein>
<dbReference type="SUPFAM" id="SSF55785">
    <property type="entry name" value="PYP-like sensor domain (PAS domain)"/>
    <property type="match status" value="1"/>
</dbReference>
<dbReference type="CDD" id="cd00082">
    <property type="entry name" value="HisKA"/>
    <property type="match status" value="1"/>
</dbReference>
<evidence type="ECO:0000256" key="2">
    <source>
        <dbReference type="ARBA" id="ARBA00012438"/>
    </source>
</evidence>
<dbReference type="SUPFAM" id="SSF47384">
    <property type="entry name" value="Homodimeric domain of signal transducing histidine kinase"/>
    <property type="match status" value="1"/>
</dbReference>
<keyword evidence="6" id="KW-0418">Kinase</keyword>
<dbReference type="PRINTS" id="PR00344">
    <property type="entry name" value="BCTRLSENSOR"/>
</dbReference>
<evidence type="ECO:0000313" key="6">
    <source>
        <dbReference type="EMBL" id="SON50801.1"/>
    </source>
</evidence>
<sequence length="417" mass="46468">MTQQSEDLTSLPVLEGIFHSVPIMLAVLDNNLKYLFVSQQYLDFIRLSNEEVHNRTAAQVLPEQIYLSIAPLLERALCGESISFEIALPTTPESFLNIQYQPRFNASGAQIGILMSGVDISKLKKAELDLQEFNSHLEDVVKERTQRLEQANFGLLETLDTLKHAQSSLVESEKMASLGNLVAGIAHEVNTPLGISITATSYLEENIKSLQAGFESGSLTKTQFLKTINALKESASILDANLIRAESLISSFKQVAVEQSDQKMQMFNLKEIIDSLLTSLSHEIRILRASVEVDCSGSIELESYSSSYIQILTNLITNSLRHGFDEWDGERKIVIKVRVDERQIKIEYFDTGKGIAPSIIDRIFEPFVTTKRGQGGSGLGTNIIYNTVVTLLKGRVECYSEPNLGARFIFILPRALF</sequence>
<evidence type="ECO:0000259" key="4">
    <source>
        <dbReference type="PROSITE" id="PS50109"/>
    </source>
</evidence>
<dbReference type="Pfam" id="PF08448">
    <property type="entry name" value="PAS_4"/>
    <property type="match status" value="1"/>
</dbReference>
<dbReference type="EC" id="2.7.13.3" evidence="2"/>
<evidence type="ECO:0000259" key="5">
    <source>
        <dbReference type="PROSITE" id="PS50113"/>
    </source>
</evidence>
<dbReference type="Proteomes" id="UP000235828">
    <property type="component" value="Chromosome A"/>
</dbReference>
<gene>
    <name evidence="6" type="ORF">VTAP4600_A2835</name>
</gene>
<dbReference type="InterPro" id="IPR013656">
    <property type="entry name" value="PAS_4"/>
</dbReference>
<keyword evidence="3" id="KW-0597">Phosphoprotein</keyword>
<dbReference type="InterPro" id="IPR005467">
    <property type="entry name" value="His_kinase_dom"/>
</dbReference>
<dbReference type="Pfam" id="PF02518">
    <property type="entry name" value="HATPase_c"/>
    <property type="match status" value="1"/>
</dbReference>
<dbReference type="InterPro" id="IPR036890">
    <property type="entry name" value="HATPase_C_sf"/>
</dbReference>
<dbReference type="InterPro" id="IPR004358">
    <property type="entry name" value="Sig_transdc_His_kin-like_C"/>
</dbReference>
<dbReference type="InterPro" id="IPR036097">
    <property type="entry name" value="HisK_dim/P_sf"/>
</dbReference>